<dbReference type="SUPFAM" id="SSF81321">
    <property type="entry name" value="Family A G protein-coupled receptor-like"/>
    <property type="match status" value="2"/>
</dbReference>
<feature type="region of interest" description="Disordered" evidence="6">
    <location>
        <begin position="324"/>
        <end position="362"/>
    </location>
</feature>
<evidence type="ECO:0000256" key="5">
    <source>
        <dbReference type="ARBA" id="ARBA00023136"/>
    </source>
</evidence>
<dbReference type="Proteomes" id="UP000225706">
    <property type="component" value="Unassembled WGS sequence"/>
</dbReference>
<feature type="domain" description="G-protein coupled receptors family 1 profile" evidence="8">
    <location>
        <begin position="33"/>
        <end position="457"/>
    </location>
</feature>
<dbReference type="Gene3D" id="1.20.1070.10">
    <property type="entry name" value="Rhodopsin 7-helix transmembrane proteins"/>
    <property type="match status" value="2"/>
</dbReference>
<dbReference type="CDD" id="cd00637">
    <property type="entry name" value="7tm_classA_rhodopsin-like"/>
    <property type="match status" value="2"/>
</dbReference>
<feature type="transmembrane region" description="Helical" evidence="7">
    <location>
        <begin position="63"/>
        <end position="83"/>
    </location>
</feature>
<feature type="transmembrane region" description="Helical" evidence="7">
    <location>
        <begin position="407"/>
        <end position="425"/>
    </location>
</feature>
<evidence type="ECO:0000256" key="4">
    <source>
        <dbReference type="ARBA" id="ARBA00022989"/>
    </source>
</evidence>
<evidence type="ECO:0000256" key="3">
    <source>
        <dbReference type="ARBA" id="ARBA00022692"/>
    </source>
</evidence>
<keyword evidence="9" id="KW-0675">Receptor</keyword>
<dbReference type="EMBL" id="LSMT01000289">
    <property type="protein sequence ID" value="PFX21140.1"/>
    <property type="molecule type" value="Genomic_DNA"/>
</dbReference>
<dbReference type="GO" id="GO:0005886">
    <property type="term" value="C:plasma membrane"/>
    <property type="evidence" value="ECO:0007669"/>
    <property type="project" value="UniProtKB-SubCell"/>
</dbReference>
<feature type="compositionally biased region" description="Basic and acidic residues" evidence="6">
    <location>
        <begin position="351"/>
        <end position="360"/>
    </location>
</feature>
<evidence type="ECO:0000256" key="2">
    <source>
        <dbReference type="ARBA" id="ARBA00022475"/>
    </source>
</evidence>
<feature type="compositionally biased region" description="Low complexity" evidence="6">
    <location>
        <begin position="335"/>
        <end position="350"/>
    </location>
</feature>
<evidence type="ECO:0000256" key="7">
    <source>
        <dbReference type="SAM" id="Phobius"/>
    </source>
</evidence>
<keyword evidence="10" id="KW-1185">Reference proteome</keyword>
<keyword evidence="3 7" id="KW-0812">Transmembrane</keyword>
<dbReference type="InterPro" id="IPR017452">
    <property type="entry name" value="GPCR_Rhodpsn_7TM"/>
</dbReference>
<dbReference type="AlphaFoldDB" id="A0A2B4RX53"/>
<gene>
    <name evidence="9" type="primary">Hrh4</name>
    <name evidence="9" type="ORF">AWC38_SpisGene14374</name>
</gene>
<evidence type="ECO:0000313" key="10">
    <source>
        <dbReference type="Proteomes" id="UP000225706"/>
    </source>
</evidence>
<accession>A0A2B4RX53</accession>
<comment type="subcellular location">
    <subcellularLocation>
        <location evidence="1">Cell membrane</location>
        <topology evidence="1">Multi-pass membrane protein</topology>
    </subcellularLocation>
</comment>
<dbReference type="PROSITE" id="PS50262">
    <property type="entry name" value="G_PROTEIN_RECEP_F1_2"/>
    <property type="match status" value="1"/>
</dbReference>
<dbReference type="PRINTS" id="PR00237">
    <property type="entry name" value="GPCRRHODOPSN"/>
</dbReference>
<keyword evidence="4 7" id="KW-1133">Transmembrane helix</keyword>
<feature type="transmembrane region" description="Helical" evidence="7">
    <location>
        <begin position="20"/>
        <end position="42"/>
    </location>
</feature>
<sequence length="479" mass="53176">MANFATLSSDLPLGFLASLLAFNIFLSFAASLGNVLILLALNKVSSLNSVTKRLFRCLAMTDLCVGLLSQPLFVVGIILGSVNTEFKGQYYLREIIYISSYVLCGVSMLISTAISVDRLLVLMLKIRYRQRRWAEVEDTLEEEHSNVGEEGAGATRAGRVVEEETGSGEEVSSLHPAAKLLYECLATTDLCVGLFSQPLFVTVLILYIDLGINDMEILFYVEEIVDISDYVLFGVTVLISTAISVDRLLVLLLRTRYGQDVTLKRTQAVILLCWITAVLCGLVRVWSQTASEIVFFVACLVSLVTSVFCHIKIHLKLQRHQAEVEDNPSEGQSNAEAEVGAGEEGAGTPTRTERAAERRAGAAVTGRGREEGRVSAWTTIGSPKRRLNGRGRLNIEQYKKTVSSISWVQFALVACYIPFIIVSILRHATPIGRTIHTLWLFTKTLVYLNSSLNPFLYCWKIRQLRRIVKGTAKAFRCCW</sequence>
<reference evidence="10" key="1">
    <citation type="journal article" date="2017" name="bioRxiv">
        <title>Comparative analysis of the genomes of Stylophora pistillata and Acropora digitifera provides evidence for extensive differences between species of corals.</title>
        <authorList>
            <person name="Voolstra C.R."/>
            <person name="Li Y."/>
            <person name="Liew Y.J."/>
            <person name="Baumgarten S."/>
            <person name="Zoccola D."/>
            <person name="Flot J.-F."/>
            <person name="Tambutte S."/>
            <person name="Allemand D."/>
            <person name="Aranda M."/>
        </authorList>
    </citation>
    <scope>NUCLEOTIDE SEQUENCE [LARGE SCALE GENOMIC DNA]</scope>
</reference>
<feature type="transmembrane region" description="Helical" evidence="7">
    <location>
        <begin position="95"/>
        <end position="121"/>
    </location>
</feature>
<protein>
    <submittedName>
        <fullName evidence="9">Histamine H4 receptor</fullName>
    </submittedName>
</protein>
<feature type="transmembrane region" description="Helical" evidence="7">
    <location>
        <begin position="265"/>
        <end position="287"/>
    </location>
</feature>
<evidence type="ECO:0000313" key="9">
    <source>
        <dbReference type="EMBL" id="PFX21140.1"/>
    </source>
</evidence>
<dbReference type="GO" id="GO:0004930">
    <property type="term" value="F:G protein-coupled receptor activity"/>
    <property type="evidence" value="ECO:0007669"/>
    <property type="project" value="InterPro"/>
</dbReference>
<dbReference type="Pfam" id="PF00001">
    <property type="entry name" value="7tm_1"/>
    <property type="match status" value="2"/>
</dbReference>
<feature type="transmembrane region" description="Helical" evidence="7">
    <location>
        <begin position="190"/>
        <end position="210"/>
    </location>
</feature>
<keyword evidence="5 7" id="KW-0472">Membrane</keyword>
<name>A0A2B4RX53_STYPI</name>
<feature type="transmembrane region" description="Helical" evidence="7">
    <location>
        <begin position="230"/>
        <end position="253"/>
    </location>
</feature>
<dbReference type="PANTHER" id="PTHR22750">
    <property type="entry name" value="G-PROTEIN COUPLED RECEPTOR"/>
    <property type="match status" value="1"/>
</dbReference>
<dbReference type="OrthoDB" id="5954966at2759"/>
<feature type="transmembrane region" description="Helical" evidence="7">
    <location>
        <begin position="437"/>
        <end position="459"/>
    </location>
</feature>
<evidence type="ECO:0000259" key="8">
    <source>
        <dbReference type="PROSITE" id="PS50262"/>
    </source>
</evidence>
<dbReference type="InterPro" id="IPR000276">
    <property type="entry name" value="GPCR_Rhodpsn"/>
</dbReference>
<keyword evidence="2" id="KW-1003">Cell membrane</keyword>
<evidence type="ECO:0000256" key="6">
    <source>
        <dbReference type="SAM" id="MobiDB-lite"/>
    </source>
</evidence>
<evidence type="ECO:0000256" key="1">
    <source>
        <dbReference type="ARBA" id="ARBA00004651"/>
    </source>
</evidence>
<organism evidence="9 10">
    <name type="scientific">Stylophora pistillata</name>
    <name type="common">Smooth cauliflower coral</name>
    <dbReference type="NCBI Taxonomy" id="50429"/>
    <lineage>
        <taxon>Eukaryota</taxon>
        <taxon>Metazoa</taxon>
        <taxon>Cnidaria</taxon>
        <taxon>Anthozoa</taxon>
        <taxon>Hexacorallia</taxon>
        <taxon>Scleractinia</taxon>
        <taxon>Astrocoeniina</taxon>
        <taxon>Pocilloporidae</taxon>
        <taxon>Stylophora</taxon>
    </lineage>
</organism>
<feature type="transmembrane region" description="Helical" evidence="7">
    <location>
        <begin position="293"/>
        <end position="311"/>
    </location>
</feature>
<comment type="caution">
    <text evidence="9">The sequence shown here is derived from an EMBL/GenBank/DDBJ whole genome shotgun (WGS) entry which is preliminary data.</text>
</comment>
<proteinExistence type="predicted"/>